<dbReference type="PANTHER" id="PTHR47481:SF22">
    <property type="entry name" value="RETROTRANSPOSON GAG DOMAIN-CONTAINING PROTEIN"/>
    <property type="match status" value="1"/>
</dbReference>
<keyword evidence="2" id="KW-1185">Reference proteome</keyword>
<dbReference type="AlphaFoldDB" id="A0AAV3P1G3"/>
<organism evidence="1 2">
    <name type="scientific">Lithospermum erythrorhizon</name>
    <name type="common">Purple gromwell</name>
    <name type="synonym">Lithospermum officinale var. erythrorhizon</name>
    <dbReference type="NCBI Taxonomy" id="34254"/>
    <lineage>
        <taxon>Eukaryota</taxon>
        <taxon>Viridiplantae</taxon>
        <taxon>Streptophyta</taxon>
        <taxon>Embryophyta</taxon>
        <taxon>Tracheophyta</taxon>
        <taxon>Spermatophyta</taxon>
        <taxon>Magnoliopsida</taxon>
        <taxon>eudicotyledons</taxon>
        <taxon>Gunneridae</taxon>
        <taxon>Pentapetalae</taxon>
        <taxon>asterids</taxon>
        <taxon>lamiids</taxon>
        <taxon>Boraginales</taxon>
        <taxon>Boraginaceae</taxon>
        <taxon>Boraginoideae</taxon>
        <taxon>Lithospermeae</taxon>
        <taxon>Lithospermum</taxon>
    </lineage>
</organism>
<comment type="caution">
    <text evidence="1">The sequence shown here is derived from an EMBL/GenBank/DDBJ whole genome shotgun (WGS) entry which is preliminary data.</text>
</comment>
<evidence type="ECO:0008006" key="3">
    <source>
        <dbReference type="Google" id="ProtNLM"/>
    </source>
</evidence>
<protein>
    <recommendedName>
        <fullName evidence="3">Retrovirus-related Pol polyprotein from transposon TNT 1-94</fullName>
    </recommendedName>
</protein>
<dbReference type="EMBL" id="BAABME010000702">
    <property type="protein sequence ID" value="GAA0144836.1"/>
    <property type="molecule type" value="Genomic_DNA"/>
</dbReference>
<evidence type="ECO:0000313" key="1">
    <source>
        <dbReference type="EMBL" id="GAA0144836.1"/>
    </source>
</evidence>
<dbReference type="Proteomes" id="UP001454036">
    <property type="component" value="Unassembled WGS sequence"/>
</dbReference>
<dbReference type="PANTHER" id="PTHR47481">
    <property type="match status" value="1"/>
</dbReference>
<reference evidence="1 2" key="1">
    <citation type="submission" date="2024-01" db="EMBL/GenBank/DDBJ databases">
        <title>The complete chloroplast genome sequence of Lithospermum erythrorhizon: insights into the phylogenetic relationship among Boraginaceae species and the maternal lineages of purple gromwells.</title>
        <authorList>
            <person name="Okada T."/>
            <person name="Watanabe K."/>
        </authorList>
    </citation>
    <scope>NUCLEOTIDE SEQUENCE [LARGE SCALE GENOMIC DNA]</scope>
</reference>
<sequence length="70" mass="7705">MDDYLQKMKSISDNLGAALSPISDSELVSHILFGLPKDYDSICNSIYARGVPIDVEELTTLLLTMEAKIT</sequence>
<name>A0AAV3P1G3_LITER</name>
<evidence type="ECO:0000313" key="2">
    <source>
        <dbReference type="Proteomes" id="UP001454036"/>
    </source>
</evidence>
<dbReference type="Pfam" id="PF14223">
    <property type="entry name" value="Retrotran_gag_2"/>
    <property type="match status" value="1"/>
</dbReference>
<proteinExistence type="predicted"/>
<accession>A0AAV3P1G3</accession>
<gene>
    <name evidence="1" type="ORF">LIER_05174</name>
</gene>